<dbReference type="Proteomes" id="UP001166191">
    <property type="component" value="Unassembled WGS sequence"/>
</dbReference>
<proteinExistence type="predicted"/>
<reference evidence="2" key="1">
    <citation type="submission" date="2021-06" db="EMBL/GenBank/DDBJ databases">
        <title>Paracoccus bacterium XHP0099 sp. nov., isolated from the surface waters of the Yellow Sea.</title>
        <authorList>
            <person name="Xue H."/>
            <person name="Zhang D."/>
        </authorList>
    </citation>
    <scope>NUCLEOTIDE SEQUENCE</scope>
    <source>
        <strain evidence="2">XHP0099</strain>
    </source>
</reference>
<name>A0ABS6AIU9_9RHOB</name>
<feature type="compositionally biased region" description="Basic and acidic residues" evidence="1">
    <location>
        <begin position="82"/>
        <end position="103"/>
    </location>
</feature>
<comment type="caution">
    <text evidence="2">The sequence shown here is derived from an EMBL/GenBank/DDBJ whole genome shotgun (WGS) entry which is preliminary data.</text>
</comment>
<evidence type="ECO:0000313" key="3">
    <source>
        <dbReference type="Proteomes" id="UP001166191"/>
    </source>
</evidence>
<dbReference type="RefSeq" id="WP_216033197.1">
    <property type="nucleotide sequence ID" value="NZ_JAHKNG010000015.1"/>
</dbReference>
<evidence type="ECO:0000313" key="2">
    <source>
        <dbReference type="EMBL" id="MBU3030524.1"/>
    </source>
</evidence>
<dbReference type="EMBL" id="JAHKNG010000015">
    <property type="protein sequence ID" value="MBU3030524.1"/>
    <property type="molecule type" value="Genomic_DNA"/>
</dbReference>
<evidence type="ECO:0000256" key="1">
    <source>
        <dbReference type="SAM" id="MobiDB-lite"/>
    </source>
</evidence>
<sequence>MIGVVVWSNAEKEKAVVWCEDQASLAYLQGRVELLAPGRWPEPGDLVELDSELIGNLRHARRVSVLSERGCPQLPELLRSSGGERGRESHLRLVPASERKERGGCTPPFPPLPVRASAGR</sequence>
<organism evidence="2 3">
    <name type="scientific">Paracoccus marinaquae</name>
    <dbReference type="NCBI Taxonomy" id="2841926"/>
    <lineage>
        <taxon>Bacteria</taxon>
        <taxon>Pseudomonadati</taxon>
        <taxon>Pseudomonadota</taxon>
        <taxon>Alphaproteobacteria</taxon>
        <taxon>Rhodobacterales</taxon>
        <taxon>Paracoccaceae</taxon>
        <taxon>Paracoccus</taxon>
    </lineage>
</organism>
<protein>
    <submittedName>
        <fullName evidence="2">Uncharacterized protein</fullName>
    </submittedName>
</protein>
<feature type="region of interest" description="Disordered" evidence="1">
    <location>
        <begin position="76"/>
        <end position="120"/>
    </location>
</feature>
<keyword evidence="3" id="KW-1185">Reference proteome</keyword>
<accession>A0ABS6AIU9</accession>
<gene>
    <name evidence="2" type="ORF">KNW02_10390</name>
</gene>